<feature type="domain" description="Methyl-accepting transducer" evidence="12">
    <location>
        <begin position="537"/>
        <end position="766"/>
    </location>
</feature>
<dbReference type="OrthoDB" id="5348717at2"/>
<keyword evidence="3" id="KW-0145">Chemotaxis</keyword>
<feature type="transmembrane region" description="Helical" evidence="11">
    <location>
        <begin position="353"/>
        <end position="374"/>
    </location>
</feature>
<gene>
    <name evidence="13" type="ordered locus">Arnit_0388</name>
</gene>
<dbReference type="PANTHER" id="PTHR43531:SF11">
    <property type="entry name" value="METHYL-ACCEPTING CHEMOTAXIS PROTEIN 3"/>
    <property type="match status" value="1"/>
</dbReference>
<dbReference type="Pfam" id="PF08269">
    <property type="entry name" value="dCache_2"/>
    <property type="match status" value="1"/>
</dbReference>
<dbReference type="RefSeq" id="WP_013134198.1">
    <property type="nucleotide sequence ID" value="NC_014166.1"/>
</dbReference>
<dbReference type="Proteomes" id="UP000000939">
    <property type="component" value="Chromosome"/>
</dbReference>
<dbReference type="InterPro" id="IPR004010">
    <property type="entry name" value="Double_Cache_2"/>
</dbReference>
<protein>
    <submittedName>
        <fullName evidence="13">Methyl-accepting chemotaxis sensory transducer with Cache sensor</fullName>
    </submittedName>
</protein>
<evidence type="ECO:0000256" key="2">
    <source>
        <dbReference type="ARBA" id="ARBA00022475"/>
    </source>
</evidence>
<dbReference type="eggNOG" id="COG0840">
    <property type="taxonomic scope" value="Bacteria"/>
</dbReference>
<dbReference type="KEGG" id="ant:Arnit_0388"/>
<dbReference type="PANTHER" id="PTHR43531">
    <property type="entry name" value="PROTEIN ICFG"/>
    <property type="match status" value="1"/>
</dbReference>
<keyword evidence="4 11" id="KW-0812">Transmembrane</keyword>
<keyword evidence="9" id="KW-0175">Coiled coil</keyword>
<dbReference type="SMART" id="SM01049">
    <property type="entry name" value="Cache_2"/>
    <property type="match status" value="2"/>
</dbReference>
<dbReference type="SMART" id="SM00283">
    <property type="entry name" value="MA"/>
    <property type="match status" value="1"/>
</dbReference>
<evidence type="ECO:0000313" key="14">
    <source>
        <dbReference type="Proteomes" id="UP000000939"/>
    </source>
</evidence>
<name>D5V5L7_ARCNC</name>
<sequence length="856" mass="95788" precursor="true">MLKSLSIKARLLLIVISSIVIVSAVMLAQSVISLQETSATVIEKFKQNAYATKEEELKNYVSLVMKTVESYYARTAPEKIKVEVQARLKEQTEFMLSIMQGEYDKYNGKVPEDELRNIIKTSVQKARYGSTGYFWINDLDAKIIMHPIKPALDGKDMSEYRDKGGKRIFYEFAQVAKKSGSGFVDYVWPKPGFEKPQEKVSFVKLFEPFGWVIGTGEYVDNVTDKLKKEALNAISQMKYGKAGYYWINDSNHVVVMHAMKPSLVGKDMSDLQDPKGKYIYREIVKTANEKEEGGLVKYMWPKPGKKLDQPKFSYVQRFAPWDWIIGTGAYVDDIEDKILQMHDETEAQIEAVIIRNCVIIFVIMVILAIVMGMLSNRSIFVPLNKFQDGLLGFFRYLNKEQPDVDNLDDSANDEIGAMAKIINQNLGKTKSLIKQDDELIQDVTRVVGEIEKGYLFNRVEKRTENESLQKLQNKLNEMLDNLETNIGKDTNVILDCLSKYGKLDFRDNIQNAQGKVEVAINELSDIINNMLKENKQNGLTLDASSDILLKNVDTLNKNSTSTAASLEETAAALEEITSAIVSNTNNISTMAIYSDELVDSINLGKTLAESTVVAMDEINSQTEAIADAIVLIDQIAFQTNILSLNAAVEAATAGEAGKGFAVVAQEVRNLASRSADAAKEIKALVENATQKTNAGKEGTDKMIKGYETLHLNIKKTTETIQSIAESSKEQRAGIEQINDAVNRLDQQTQENVSISNTTHAIAVETDELAKLIVTVTNEKEFRGKNDLKAKISNYETPKVTIPAKKVEVKKTEVKKVEKPSDTKKEVKREDSSKIESKPKVEIIKSQSSSDDEWESF</sequence>
<dbReference type="SUPFAM" id="SSF58104">
    <property type="entry name" value="Methyl-accepting chemotaxis protein (MCP) signaling domain"/>
    <property type="match status" value="1"/>
</dbReference>
<dbReference type="GO" id="GO:0007165">
    <property type="term" value="P:signal transduction"/>
    <property type="evidence" value="ECO:0007669"/>
    <property type="project" value="UniProtKB-KW"/>
</dbReference>
<dbReference type="InterPro" id="IPR033480">
    <property type="entry name" value="sCache_2"/>
</dbReference>
<accession>D5V5L7</accession>
<evidence type="ECO:0000256" key="11">
    <source>
        <dbReference type="SAM" id="Phobius"/>
    </source>
</evidence>
<dbReference type="GO" id="GO:0005886">
    <property type="term" value="C:plasma membrane"/>
    <property type="evidence" value="ECO:0007669"/>
    <property type="project" value="UniProtKB-SubCell"/>
</dbReference>
<dbReference type="CDD" id="cd11386">
    <property type="entry name" value="MCP_signal"/>
    <property type="match status" value="1"/>
</dbReference>
<organism evidence="13 14">
    <name type="scientific">Arcobacter nitrofigilis (strain ATCC 33309 / DSM 7299 / CCUG 15893 / LMG 7604 / NCTC 12251 / CI)</name>
    <name type="common">Campylobacter nitrofigilis</name>
    <dbReference type="NCBI Taxonomy" id="572480"/>
    <lineage>
        <taxon>Bacteria</taxon>
        <taxon>Pseudomonadati</taxon>
        <taxon>Campylobacterota</taxon>
        <taxon>Epsilonproteobacteria</taxon>
        <taxon>Campylobacterales</taxon>
        <taxon>Arcobacteraceae</taxon>
        <taxon>Arcobacter</taxon>
    </lineage>
</organism>
<proteinExistence type="inferred from homology"/>
<evidence type="ECO:0000256" key="5">
    <source>
        <dbReference type="ARBA" id="ARBA00022989"/>
    </source>
</evidence>
<keyword evidence="14" id="KW-1185">Reference proteome</keyword>
<evidence type="ECO:0000256" key="10">
    <source>
        <dbReference type="SAM" id="MobiDB-lite"/>
    </source>
</evidence>
<dbReference type="Pfam" id="PF00015">
    <property type="entry name" value="MCPsignal"/>
    <property type="match status" value="1"/>
</dbReference>
<feature type="coiled-coil region" evidence="9">
    <location>
        <begin position="461"/>
        <end position="529"/>
    </location>
</feature>
<dbReference type="eggNOG" id="COG4564">
    <property type="taxonomic scope" value="Bacteria"/>
</dbReference>
<dbReference type="STRING" id="572480.Arnit_0388"/>
<dbReference type="AlphaFoldDB" id="D5V5L7"/>
<dbReference type="Gene3D" id="6.10.340.10">
    <property type="match status" value="1"/>
</dbReference>
<dbReference type="EMBL" id="CP001999">
    <property type="protein sequence ID" value="ADG92053.1"/>
    <property type="molecule type" value="Genomic_DNA"/>
</dbReference>
<comment type="similarity">
    <text evidence="7">Belongs to the methyl-accepting chemotaxis (MCP) protein family.</text>
</comment>
<evidence type="ECO:0000256" key="8">
    <source>
        <dbReference type="PROSITE-ProRule" id="PRU00284"/>
    </source>
</evidence>
<comment type="subcellular location">
    <subcellularLocation>
        <location evidence="1">Cell membrane</location>
        <topology evidence="1">Multi-pass membrane protein</topology>
    </subcellularLocation>
</comment>
<dbReference type="GO" id="GO:0006935">
    <property type="term" value="P:chemotaxis"/>
    <property type="evidence" value="ECO:0007669"/>
    <property type="project" value="UniProtKB-KW"/>
</dbReference>
<dbReference type="GO" id="GO:0004888">
    <property type="term" value="F:transmembrane signaling receptor activity"/>
    <property type="evidence" value="ECO:0007669"/>
    <property type="project" value="TreeGrafter"/>
</dbReference>
<evidence type="ECO:0000256" key="6">
    <source>
        <dbReference type="ARBA" id="ARBA00023136"/>
    </source>
</evidence>
<dbReference type="Gene3D" id="3.30.450.20">
    <property type="entry name" value="PAS domain"/>
    <property type="match status" value="2"/>
</dbReference>
<dbReference type="InterPro" id="IPR004089">
    <property type="entry name" value="MCPsignal_dom"/>
</dbReference>
<keyword evidence="8" id="KW-0807">Transducer</keyword>
<evidence type="ECO:0000256" key="1">
    <source>
        <dbReference type="ARBA" id="ARBA00004651"/>
    </source>
</evidence>
<dbReference type="Gene3D" id="1.10.287.950">
    <property type="entry name" value="Methyl-accepting chemotaxis protein"/>
    <property type="match status" value="1"/>
</dbReference>
<feature type="region of interest" description="Disordered" evidence="10">
    <location>
        <begin position="811"/>
        <end position="856"/>
    </location>
</feature>
<feature type="compositionally biased region" description="Basic and acidic residues" evidence="10">
    <location>
        <begin position="811"/>
        <end position="842"/>
    </location>
</feature>
<evidence type="ECO:0000313" key="13">
    <source>
        <dbReference type="EMBL" id="ADG92053.1"/>
    </source>
</evidence>
<dbReference type="HOGENOM" id="CLU_000445_107_21_7"/>
<keyword evidence="6 11" id="KW-0472">Membrane</keyword>
<evidence type="ECO:0000259" key="12">
    <source>
        <dbReference type="PROSITE" id="PS50111"/>
    </source>
</evidence>
<dbReference type="InterPro" id="IPR051310">
    <property type="entry name" value="MCP_chemotaxis"/>
</dbReference>
<evidence type="ECO:0000256" key="4">
    <source>
        <dbReference type="ARBA" id="ARBA00022692"/>
    </source>
</evidence>
<evidence type="ECO:0000256" key="3">
    <source>
        <dbReference type="ARBA" id="ARBA00022500"/>
    </source>
</evidence>
<reference evidence="13 14" key="1">
    <citation type="journal article" date="2010" name="Stand. Genomic Sci.">
        <title>Complete genome sequence of Arcobacter nitrofigilis type strain (CI).</title>
        <authorList>
            <person name="Pati A."/>
            <person name="Gronow S."/>
            <person name="Lapidus A."/>
            <person name="Copeland A."/>
            <person name="Glavina Del Rio T."/>
            <person name="Nolan M."/>
            <person name="Lucas S."/>
            <person name="Tice H."/>
            <person name="Cheng J.F."/>
            <person name="Han C."/>
            <person name="Chertkov O."/>
            <person name="Bruce D."/>
            <person name="Tapia R."/>
            <person name="Goodwin L."/>
            <person name="Pitluck S."/>
            <person name="Liolios K."/>
            <person name="Ivanova N."/>
            <person name="Mavromatis K."/>
            <person name="Chen A."/>
            <person name="Palaniappan K."/>
            <person name="Land M."/>
            <person name="Hauser L."/>
            <person name="Chang Y.J."/>
            <person name="Jeffries C.D."/>
            <person name="Detter J.C."/>
            <person name="Rohde M."/>
            <person name="Goker M."/>
            <person name="Bristow J."/>
            <person name="Eisen J.A."/>
            <person name="Markowitz V."/>
            <person name="Hugenholtz P."/>
            <person name="Klenk H.P."/>
            <person name="Kyrpides N.C."/>
        </authorList>
    </citation>
    <scope>NUCLEOTIDE SEQUENCE [LARGE SCALE GENOMIC DNA]</scope>
    <source>
        <strain evidence="14">ATCC 33309 / DSM 7299 / CCUG 15893 / LMG 7604 / NCTC 12251 / CI</strain>
    </source>
</reference>
<dbReference type="PROSITE" id="PS50111">
    <property type="entry name" value="CHEMOTAXIS_TRANSDUC_2"/>
    <property type="match status" value="1"/>
</dbReference>
<evidence type="ECO:0000256" key="7">
    <source>
        <dbReference type="ARBA" id="ARBA00029447"/>
    </source>
</evidence>
<dbReference type="CDD" id="cd18774">
    <property type="entry name" value="PDC2_HK_sensor"/>
    <property type="match status" value="1"/>
</dbReference>
<evidence type="ECO:0000256" key="9">
    <source>
        <dbReference type="SAM" id="Coils"/>
    </source>
</evidence>
<keyword evidence="2" id="KW-1003">Cell membrane</keyword>
<keyword evidence="5 11" id="KW-1133">Transmembrane helix</keyword>